<dbReference type="Proteomes" id="UP000179467">
    <property type="component" value="Unassembled WGS sequence"/>
</dbReference>
<reference evidence="2 3" key="1">
    <citation type="submission" date="2016-09" db="EMBL/GenBank/DDBJ databases">
        <title>Metabolic pathway, cell adaptation mechanisms and a novel monoxygenase revealed through proteogenomic-transcription analysis of a Sphingomonas haloaromaticamans strain degrading the fungicide ortho-phenylphenol.</title>
        <authorList>
            <person name="Perruchon C."/>
            <person name="Papadopoulou E.S."/>
            <person name="Rousidou C."/>
            <person name="Vasileiadis S."/>
            <person name="Tanou G."/>
            <person name="Amoutzias G."/>
            <person name="Molassiotis A."/>
            <person name="Karpouzas D.G."/>
        </authorList>
    </citation>
    <scope>NUCLEOTIDE SEQUENCE [LARGE SCALE GENOMIC DNA]</scope>
    <source>
        <strain evidence="2 3">P3</strain>
    </source>
</reference>
<keyword evidence="3" id="KW-1185">Reference proteome</keyword>
<dbReference type="EMBL" id="MIPT01000001">
    <property type="protein sequence ID" value="OHT18753.1"/>
    <property type="molecule type" value="Genomic_DNA"/>
</dbReference>
<sequence length="177" mass="18524">MTIALLPALLLAAAPGAAGAPDFNPSAVRVEDVVACRLDARQFNGFVAWATGPDNGGASRGWARVDGGEPTIVEFSLPAPIAAFGRTTDRIGFAGTAVLAMLPEVAPATIAGEVGIANTIPDDTRFFGEKLVDRRVEHDADLGMSYTYKRVMIVTAFPSHPGATFAGCSYRAEEGDR</sequence>
<proteinExistence type="predicted"/>
<protein>
    <submittedName>
        <fullName evidence="2">Uncharacterized protein</fullName>
    </submittedName>
</protein>
<evidence type="ECO:0000313" key="2">
    <source>
        <dbReference type="EMBL" id="OHT18753.1"/>
    </source>
</evidence>
<feature type="chain" id="PRO_5010236639" evidence="1">
    <location>
        <begin position="21"/>
        <end position="177"/>
    </location>
</feature>
<dbReference type="OrthoDB" id="7186639at2"/>
<dbReference type="AlphaFoldDB" id="A0A1S1HBT6"/>
<comment type="caution">
    <text evidence="2">The sequence shown here is derived from an EMBL/GenBank/DDBJ whole genome shotgun (WGS) entry which is preliminary data.</text>
</comment>
<evidence type="ECO:0000256" key="1">
    <source>
        <dbReference type="SAM" id="SignalP"/>
    </source>
</evidence>
<evidence type="ECO:0000313" key="3">
    <source>
        <dbReference type="Proteomes" id="UP000179467"/>
    </source>
</evidence>
<keyword evidence="1" id="KW-0732">Signal</keyword>
<gene>
    <name evidence="2" type="ORF">BHE75_00729</name>
</gene>
<organism evidence="2 3">
    <name type="scientific">Edaphosphingomonas haloaromaticamans</name>
    <dbReference type="NCBI Taxonomy" id="653954"/>
    <lineage>
        <taxon>Bacteria</taxon>
        <taxon>Pseudomonadati</taxon>
        <taxon>Pseudomonadota</taxon>
        <taxon>Alphaproteobacteria</taxon>
        <taxon>Sphingomonadales</taxon>
        <taxon>Rhizorhabdaceae</taxon>
        <taxon>Edaphosphingomonas</taxon>
    </lineage>
</organism>
<dbReference type="RefSeq" id="WP_070932469.1">
    <property type="nucleotide sequence ID" value="NZ_MIPT01000001.1"/>
</dbReference>
<accession>A0A1S1HBT6</accession>
<feature type="signal peptide" evidence="1">
    <location>
        <begin position="1"/>
        <end position="20"/>
    </location>
</feature>
<name>A0A1S1HBT6_9SPHN</name>